<evidence type="ECO:0000256" key="1">
    <source>
        <dbReference type="ARBA" id="ARBA00001966"/>
    </source>
</evidence>
<dbReference type="Pfam" id="PF04055">
    <property type="entry name" value="Radical_SAM"/>
    <property type="match status" value="1"/>
</dbReference>
<dbReference type="SFLD" id="SFLDG01123">
    <property type="entry name" value="methyltransferase_(Class_B)"/>
    <property type="match status" value="1"/>
</dbReference>
<dbReference type="PANTHER" id="PTHR43409">
    <property type="entry name" value="ANAEROBIC MAGNESIUM-PROTOPORPHYRIN IX MONOMETHYL ESTER CYCLASE-RELATED"/>
    <property type="match status" value="1"/>
</dbReference>
<dbReference type="InterPro" id="IPR034466">
    <property type="entry name" value="Methyltransferase_Class_B"/>
</dbReference>
<dbReference type="STRING" id="1801990.A2V69_01405"/>
<evidence type="ECO:0000259" key="6">
    <source>
        <dbReference type="PROSITE" id="PS51332"/>
    </source>
</evidence>
<dbReference type="InterPro" id="IPR007197">
    <property type="entry name" value="rSAM"/>
</dbReference>
<dbReference type="PROSITE" id="PS51918">
    <property type="entry name" value="RADICAL_SAM"/>
    <property type="match status" value="1"/>
</dbReference>
<dbReference type="Proteomes" id="UP000177810">
    <property type="component" value="Unassembled WGS sequence"/>
</dbReference>
<organism evidence="8 9">
    <name type="scientific">Candidatus Portnoybacteria bacterium RBG_13_40_8</name>
    <dbReference type="NCBI Taxonomy" id="1801990"/>
    <lineage>
        <taxon>Bacteria</taxon>
        <taxon>Candidatus Portnoyibacteriota</taxon>
    </lineage>
</organism>
<dbReference type="SMART" id="SM00729">
    <property type="entry name" value="Elp3"/>
    <property type="match status" value="1"/>
</dbReference>
<evidence type="ECO:0000256" key="3">
    <source>
        <dbReference type="ARBA" id="ARBA00022723"/>
    </source>
</evidence>
<dbReference type="GO" id="GO:0003824">
    <property type="term" value="F:catalytic activity"/>
    <property type="evidence" value="ECO:0007669"/>
    <property type="project" value="InterPro"/>
</dbReference>
<protein>
    <submittedName>
        <fullName evidence="8">Uncharacterized protein</fullName>
    </submittedName>
</protein>
<keyword evidence="4" id="KW-0408">Iron</keyword>
<dbReference type="InterPro" id="IPR023404">
    <property type="entry name" value="rSAM_horseshoe"/>
</dbReference>
<comment type="cofactor">
    <cofactor evidence="1">
        <name>[4Fe-4S] cluster</name>
        <dbReference type="ChEBI" id="CHEBI:49883"/>
    </cofactor>
</comment>
<evidence type="ECO:0000313" key="8">
    <source>
        <dbReference type="EMBL" id="OGZ33167.1"/>
    </source>
</evidence>
<keyword evidence="3" id="KW-0479">Metal-binding</keyword>
<proteinExistence type="predicted"/>
<dbReference type="SFLD" id="SFLDG01082">
    <property type="entry name" value="B12-binding_domain_containing"/>
    <property type="match status" value="1"/>
</dbReference>
<feature type="domain" description="Radical SAM core" evidence="7">
    <location>
        <begin position="181"/>
        <end position="403"/>
    </location>
</feature>
<comment type="caution">
    <text evidence="8">The sequence shown here is derived from an EMBL/GenBank/DDBJ whole genome shotgun (WGS) entry which is preliminary data.</text>
</comment>
<accession>A0A1G2F5G0</accession>
<dbReference type="PROSITE" id="PS51332">
    <property type="entry name" value="B12_BINDING"/>
    <property type="match status" value="1"/>
</dbReference>
<dbReference type="SUPFAM" id="SSF102114">
    <property type="entry name" value="Radical SAM enzymes"/>
    <property type="match status" value="1"/>
</dbReference>
<dbReference type="InterPro" id="IPR006638">
    <property type="entry name" value="Elp3/MiaA/NifB-like_rSAM"/>
</dbReference>
<gene>
    <name evidence="8" type="ORF">A2V69_01405</name>
</gene>
<dbReference type="GO" id="GO:0031419">
    <property type="term" value="F:cobalamin binding"/>
    <property type="evidence" value="ECO:0007669"/>
    <property type="project" value="InterPro"/>
</dbReference>
<dbReference type="InterPro" id="IPR036724">
    <property type="entry name" value="Cobalamin-bd_sf"/>
</dbReference>
<dbReference type="Gene3D" id="3.40.50.280">
    <property type="entry name" value="Cobalamin-binding domain"/>
    <property type="match status" value="1"/>
</dbReference>
<dbReference type="GO" id="GO:0051539">
    <property type="term" value="F:4 iron, 4 sulfur cluster binding"/>
    <property type="evidence" value="ECO:0007669"/>
    <property type="project" value="UniProtKB-KW"/>
</dbReference>
<evidence type="ECO:0000256" key="2">
    <source>
        <dbReference type="ARBA" id="ARBA00022691"/>
    </source>
</evidence>
<dbReference type="CDD" id="cd02068">
    <property type="entry name" value="radical_SAM_B12_BD"/>
    <property type="match status" value="1"/>
</dbReference>
<dbReference type="GO" id="GO:0046872">
    <property type="term" value="F:metal ion binding"/>
    <property type="evidence" value="ECO:0007669"/>
    <property type="project" value="UniProtKB-KW"/>
</dbReference>
<name>A0A1G2F5G0_9BACT</name>
<dbReference type="AlphaFoldDB" id="A0A1G2F5G0"/>
<reference evidence="8 9" key="1">
    <citation type="journal article" date="2016" name="Nat. Commun.">
        <title>Thousands of microbial genomes shed light on interconnected biogeochemical processes in an aquifer system.</title>
        <authorList>
            <person name="Anantharaman K."/>
            <person name="Brown C.T."/>
            <person name="Hug L.A."/>
            <person name="Sharon I."/>
            <person name="Castelle C.J."/>
            <person name="Probst A.J."/>
            <person name="Thomas B.C."/>
            <person name="Singh A."/>
            <person name="Wilkins M.J."/>
            <person name="Karaoz U."/>
            <person name="Brodie E.L."/>
            <person name="Williams K.H."/>
            <person name="Hubbard S.S."/>
            <person name="Banfield J.F."/>
        </authorList>
    </citation>
    <scope>NUCLEOTIDE SEQUENCE [LARGE SCALE GENOMIC DNA]</scope>
</reference>
<dbReference type="InterPro" id="IPR006158">
    <property type="entry name" value="Cobalamin-bd"/>
</dbReference>
<dbReference type="Gene3D" id="3.80.30.20">
    <property type="entry name" value="tm_1862 like domain"/>
    <property type="match status" value="1"/>
</dbReference>
<dbReference type="SFLD" id="SFLDS00029">
    <property type="entry name" value="Radical_SAM"/>
    <property type="match status" value="1"/>
</dbReference>
<evidence type="ECO:0000259" key="7">
    <source>
        <dbReference type="PROSITE" id="PS51918"/>
    </source>
</evidence>
<dbReference type="InterPro" id="IPR058240">
    <property type="entry name" value="rSAM_sf"/>
</dbReference>
<keyword evidence="5" id="KW-0411">Iron-sulfur</keyword>
<dbReference type="InterPro" id="IPR051198">
    <property type="entry name" value="BchE-like"/>
</dbReference>
<evidence type="ECO:0000256" key="5">
    <source>
        <dbReference type="ARBA" id="ARBA00023014"/>
    </source>
</evidence>
<sequence>MIILLQINYSKDHSEVTLPLGILSVGSALKRAGFDVKLINITEREIDKTVDEVIGLNPDFLGVSVMTGIQTRHSTELCQKLKNKRKDLPIVWGGIHPSLLPEQCLAEDYVDYTVIGEGEITIVEFIKQLKGNGNFNQIDGLGHKNRGKIIINQPREFIKNLDDYRLDFGLLDLNKYLFKLKEAKKAIAYKTSRGCIFNCSFCYNRAFNRGKWRTWSIKSVVEDIDFLKKNYGVDAIKFYDDNFFIDRNRALEILEKIDIPAHTEIRIDMITDGLAKRLKELRVSEFLIGIESGSDRMLKLINKGYTVDKIKEGVKILAKYDLYTTYSTIVGLPTETKEEFNKTLKLMYWVHKAHPRAGFTMGAYLPYPGSAMYDFAIGQGFKPPIRTEDWGNIDRFRKDFSSPWVDNKKVWRIREYFKFFSYKIGLLNKWSEFRIRNRFFGFSFDIPIIEYLAGLAIEEKGIIGKLLRKIHTLVKKFK</sequence>
<dbReference type="EMBL" id="MHMT01000003">
    <property type="protein sequence ID" value="OGZ33167.1"/>
    <property type="molecule type" value="Genomic_DNA"/>
</dbReference>
<feature type="domain" description="B12-binding" evidence="6">
    <location>
        <begin position="1"/>
        <end position="136"/>
    </location>
</feature>
<keyword evidence="2" id="KW-0949">S-adenosyl-L-methionine</keyword>
<evidence type="ECO:0000313" key="9">
    <source>
        <dbReference type="Proteomes" id="UP000177810"/>
    </source>
</evidence>
<evidence type="ECO:0000256" key="4">
    <source>
        <dbReference type="ARBA" id="ARBA00023004"/>
    </source>
</evidence>
<dbReference type="CDD" id="cd01335">
    <property type="entry name" value="Radical_SAM"/>
    <property type="match status" value="1"/>
</dbReference>
<dbReference type="SUPFAM" id="SSF52242">
    <property type="entry name" value="Cobalamin (vitamin B12)-binding domain"/>
    <property type="match status" value="1"/>
</dbReference>
<dbReference type="Pfam" id="PF02310">
    <property type="entry name" value="B12-binding"/>
    <property type="match status" value="1"/>
</dbReference>